<dbReference type="FunFam" id="3.10.20.810:FF:000001">
    <property type="entry name" value="Histidine biosynthesis bifunctional protein HisIE"/>
    <property type="match status" value="1"/>
</dbReference>
<evidence type="ECO:0000256" key="1">
    <source>
        <dbReference type="ARBA" id="ARBA00000024"/>
    </source>
</evidence>
<comment type="catalytic activity">
    <reaction evidence="1 15">
        <text>1-(5-phospho-beta-D-ribosyl)-5'-AMP + H2O = 1-(5-phospho-beta-D-ribosyl)-5-[(5-phospho-beta-D-ribosylamino)methylideneamino]imidazole-4-carboxamide</text>
        <dbReference type="Rhea" id="RHEA:20049"/>
        <dbReference type="ChEBI" id="CHEBI:15377"/>
        <dbReference type="ChEBI" id="CHEBI:58435"/>
        <dbReference type="ChEBI" id="CHEBI:59457"/>
        <dbReference type="EC" id="3.5.4.19"/>
    </reaction>
</comment>
<evidence type="ECO:0000256" key="9">
    <source>
        <dbReference type="ARBA" id="ARBA00022605"/>
    </source>
</evidence>
<comment type="similarity">
    <text evidence="7 15">In the N-terminal section; belongs to the PRA-CH family.</text>
</comment>
<name>A0A6G6GIY4_9FLAO</name>
<dbReference type="GO" id="GO:0000105">
    <property type="term" value="P:L-histidine biosynthetic process"/>
    <property type="evidence" value="ECO:0007669"/>
    <property type="project" value="UniProtKB-UniRule"/>
</dbReference>
<dbReference type="Gene3D" id="1.10.287.1080">
    <property type="entry name" value="MazG-like"/>
    <property type="match status" value="1"/>
</dbReference>
<dbReference type="PANTHER" id="PTHR42945:SF9">
    <property type="entry name" value="HISTIDINE BIOSYNTHESIS BIFUNCTIONAL PROTEIN HISIE"/>
    <property type="match status" value="1"/>
</dbReference>
<keyword evidence="8 15" id="KW-0963">Cytoplasm</keyword>
<keyword evidence="10 15" id="KW-0547">Nucleotide-binding</keyword>
<dbReference type="InterPro" id="IPR023019">
    <property type="entry name" value="His_synth_HisIE"/>
</dbReference>
<dbReference type="HAMAP" id="MF_01020">
    <property type="entry name" value="HisE"/>
    <property type="match status" value="1"/>
</dbReference>
<dbReference type="GO" id="GO:0004636">
    <property type="term" value="F:phosphoribosyl-ATP diphosphatase activity"/>
    <property type="evidence" value="ECO:0007669"/>
    <property type="project" value="UniProtKB-UniRule"/>
</dbReference>
<dbReference type="AlphaFoldDB" id="A0A6G6GIY4"/>
<dbReference type="PANTHER" id="PTHR42945">
    <property type="entry name" value="HISTIDINE BIOSYNTHESIS BIFUNCTIONAL PROTEIN"/>
    <property type="match status" value="1"/>
</dbReference>
<evidence type="ECO:0000256" key="4">
    <source>
        <dbReference type="ARBA" id="ARBA00005169"/>
    </source>
</evidence>
<feature type="domain" description="Phosphoribosyl-AMP cyclohydrolase" evidence="16">
    <location>
        <begin position="27"/>
        <end position="99"/>
    </location>
</feature>
<evidence type="ECO:0000256" key="11">
    <source>
        <dbReference type="ARBA" id="ARBA00022801"/>
    </source>
</evidence>
<dbReference type="Pfam" id="PF01502">
    <property type="entry name" value="PRA-CH"/>
    <property type="match status" value="1"/>
</dbReference>
<keyword evidence="11 15" id="KW-0378">Hydrolase</keyword>
<dbReference type="GO" id="GO:0005524">
    <property type="term" value="F:ATP binding"/>
    <property type="evidence" value="ECO:0007669"/>
    <property type="project" value="UniProtKB-KW"/>
</dbReference>
<dbReference type="FunFam" id="1.10.287.1080:FF:000002">
    <property type="entry name" value="Histidine biosynthesis bifunctional protein HisIE"/>
    <property type="match status" value="1"/>
</dbReference>
<dbReference type="InterPro" id="IPR002496">
    <property type="entry name" value="PRib_AMP_CycHydrolase_dom"/>
</dbReference>
<dbReference type="Pfam" id="PF01503">
    <property type="entry name" value="PRA-PH"/>
    <property type="match status" value="1"/>
</dbReference>
<evidence type="ECO:0000256" key="13">
    <source>
        <dbReference type="ARBA" id="ARBA00023102"/>
    </source>
</evidence>
<dbReference type="UniPathway" id="UPA00031">
    <property type="reaction ID" value="UER00007"/>
</dbReference>
<sequence length="204" mass="23295">MIIDFKKYANSLVPAIIQDSLTKNVLMLGYMNEEAFSKTQETGKVTFFSRSKNRLWTKGEETGNYMNVVSIKNDCDNDSLLIQVKPEGPACHTGTDTCWGDKNRSTFGFLSYLEDVIEDRKNDKEQQSSYTASLFRKGINKIAQKVGEEAVEVVIEAKDDNDLAFLNESADLMFHFMVLLQVKGFHIRDVEKTLQSRHKYDRNA</sequence>
<protein>
    <recommendedName>
        <fullName evidence="15">Histidine biosynthesis bifunctional protein HisIE</fullName>
    </recommendedName>
    <domain>
        <recommendedName>
            <fullName evidence="15">Phosphoribosyl-AMP cyclohydrolase</fullName>
            <shortName evidence="15">PRA-CH</shortName>
            <ecNumber evidence="15">3.5.4.19</ecNumber>
        </recommendedName>
    </domain>
    <domain>
        <recommendedName>
            <fullName evidence="15">Phosphoribosyl-ATP pyrophosphatase</fullName>
            <shortName evidence="15">PRA-PH</shortName>
            <ecNumber evidence="15">3.6.1.31</ecNumber>
        </recommendedName>
    </domain>
</protein>
<evidence type="ECO:0000313" key="18">
    <source>
        <dbReference type="Proteomes" id="UP000505306"/>
    </source>
</evidence>
<dbReference type="EC" id="3.5.4.19" evidence="15"/>
<dbReference type="GO" id="GO:0004635">
    <property type="term" value="F:phosphoribosyl-AMP cyclohydrolase activity"/>
    <property type="evidence" value="ECO:0007669"/>
    <property type="project" value="UniProtKB-UniRule"/>
</dbReference>
<dbReference type="SUPFAM" id="SSF141734">
    <property type="entry name" value="HisI-like"/>
    <property type="match status" value="1"/>
</dbReference>
<comment type="subcellular location">
    <subcellularLocation>
        <location evidence="3 15">Cytoplasm</location>
    </subcellularLocation>
</comment>
<evidence type="ECO:0000259" key="16">
    <source>
        <dbReference type="Pfam" id="PF01502"/>
    </source>
</evidence>
<proteinExistence type="inferred from homology"/>
<gene>
    <name evidence="15" type="primary">hisI</name>
    <name evidence="15" type="synonym">hisIE</name>
    <name evidence="17" type="ORF">G5B37_02440</name>
</gene>
<evidence type="ECO:0000256" key="7">
    <source>
        <dbReference type="ARBA" id="ARBA00008299"/>
    </source>
</evidence>
<dbReference type="CDD" id="cd11534">
    <property type="entry name" value="NTP-PPase_HisIE_like"/>
    <property type="match status" value="1"/>
</dbReference>
<dbReference type="NCBIfam" id="NF002747">
    <property type="entry name" value="PRK02759.1"/>
    <property type="match status" value="1"/>
</dbReference>
<comment type="catalytic activity">
    <reaction evidence="2 15">
        <text>1-(5-phospho-beta-D-ribosyl)-ATP + H2O = 1-(5-phospho-beta-D-ribosyl)-5'-AMP + diphosphate + H(+)</text>
        <dbReference type="Rhea" id="RHEA:22828"/>
        <dbReference type="ChEBI" id="CHEBI:15377"/>
        <dbReference type="ChEBI" id="CHEBI:15378"/>
        <dbReference type="ChEBI" id="CHEBI:33019"/>
        <dbReference type="ChEBI" id="CHEBI:59457"/>
        <dbReference type="ChEBI" id="CHEBI:73183"/>
        <dbReference type="EC" id="3.6.1.31"/>
    </reaction>
</comment>
<dbReference type="EMBL" id="CP049057">
    <property type="protein sequence ID" value="QIE58460.1"/>
    <property type="molecule type" value="Genomic_DNA"/>
</dbReference>
<keyword evidence="9 15" id="KW-0028">Amino-acid biosynthesis</keyword>
<evidence type="ECO:0000256" key="5">
    <source>
        <dbReference type="ARBA" id="ARBA00005204"/>
    </source>
</evidence>
<evidence type="ECO:0000313" key="17">
    <source>
        <dbReference type="EMBL" id="QIE58460.1"/>
    </source>
</evidence>
<evidence type="ECO:0000256" key="10">
    <source>
        <dbReference type="ARBA" id="ARBA00022741"/>
    </source>
</evidence>
<dbReference type="RefSeq" id="WP_164678466.1">
    <property type="nucleotide sequence ID" value="NZ_CP049057.1"/>
</dbReference>
<feature type="region of interest" description="Phosphoribosyl-ATP pyrophosphohydrolase" evidence="15">
    <location>
        <begin position="110"/>
        <end position="204"/>
    </location>
</feature>
<dbReference type="NCBIfam" id="NF000768">
    <property type="entry name" value="PRK00051.1"/>
    <property type="match status" value="1"/>
</dbReference>
<evidence type="ECO:0000256" key="14">
    <source>
        <dbReference type="ARBA" id="ARBA00023268"/>
    </source>
</evidence>
<feature type="region of interest" description="Phosphoribosyl-AMP cyclohydrolase" evidence="15">
    <location>
        <begin position="1"/>
        <end position="109"/>
    </location>
</feature>
<organism evidence="17 18">
    <name type="scientific">Rasiella rasia</name>
    <dbReference type="NCBI Taxonomy" id="2744027"/>
    <lineage>
        <taxon>Bacteria</taxon>
        <taxon>Pseudomonadati</taxon>
        <taxon>Bacteroidota</taxon>
        <taxon>Flavobacteriia</taxon>
        <taxon>Flavobacteriales</taxon>
        <taxon>Flavobacteriaceae</taxon>
        <taxon>Rasiella</taxon>
    </lineage>
</organism>
<reference evidence="17 18" key="1">
    <citation type="submission" date="2020-02" db="EMBL/GenBank/DDBJ databases">
        <title>Complete genome sequence of Flavobacteriaceae bacterium.</title>
        <authorList>
            <person name="Kim S.-J."/>
            <person name="Kim Y.-S."/>
            <person name="Kim K.-H."/>
        </authorList>
    </citation>
    <scope>NUCLEOTIDE SEQUENCE [LARGE SCALE GENOMIC DNA]</scope>
    <source>
        <strain evidence="17 18">RR4-40</strain>
    </source>
</reference>
<accession>A0A6G6GIY4</accession>
<comment type="similarity">
    <text evidence="6 15">In the C-terminal section; belongs to the PRA-PH family.</text>
</comment>
<evidence type="ECO:0000256" key="2">
    <source>
        <dbReference type="ARBA" id="ARBA00001460"/>
    </source>
</evidence>
<dbReference type="GO" id="GO:0005737">
    <property type="term" value="C:cytoplasm"/>
    <property type="evidence" value="ECO:0007669"/>
    <property type="project" value="UniProtKB-SubCell"/>
</dbReference>
<dbReference type="SUPFAM" id="SSF101386">
    <property type="entry name" value="all-alpha NTP pyrophosphatases"/>
    <property type="match status" value="1"/>
</dbReference>
<dbReference type="EC" id="3.6.1.31" evidence="15"/>
<keyword evidence="18" id="KW-1185">Reference proteome</keyword>
<comment type="pathway">
    <text evidence="4 15">Amino-acid biosynthesis; L-histidine biosynthesis; L-histidine from 5-phospho-alpha-D-ribose 1-diphosphate: step 3/9.</text>
</comment>
<dbReference type="HAMAP" id="MF_01019">
    <property type="entry name" value="HisIE"/>
    <property type="match status" value="1"/>
</dbReference>
<evidence type="ECO:0000256" key="12">
    <source>
        <dbReference type="ARBA" id="ARBA00022840"/>
    </source>
</evidence>
<evidence type="ECO:0000256" key="6">
    <source>
        <dbReference type="ARBA" id="ARBA00007731"/>
    </source>
</evidence>
<keyword evidence="12 15" id="KW-0067">ATP-binding</keyword>
<dbReference type="InterPro" id="IPR038019">
    <property type="entry name" value="PRib_AMP_CycHydrolase_sf"/>
</dbReference>
<keyword evidence="13 15" id="KW-0368">Histidine biosynthesis</keyword>
<evidence type="ECO:0000256" key="8">
    <source>
        <dbReference type="ARBA" id="ARBA00022490"/>
    </source>
</evidence>
<evidence type="ECO:0000256" key="15">
    <source>
        <dbReference type="HAMAP-Rule" id="MF_01019"/>
    </source>
</evidence>
<dbReference type="Gene3D" id="3.10.20.810">
    <property type="entry name" value="Phosphoribosyl-AMP cyclohydrolase"/>
    <property type="match status" value="1"/>
</dbReference>
<dbReference type="KEGG" id="mgel:G5B37_02440"/>
<dbReference type="NCBIfam" id="TIGR03188">
    <property type="entry name" value="histidine_hisI"/>
    <property type="match status" value="1"/>
</dbReference>
<comment type="pathway">
    <text evidence="5 15">Amino-acid biosynthesis; L-histidine biosynthesis; L-histidine from 5-phospho-alpha-D-ribose 1-diphosphate: step 2/9.</text>
</comment>
<dbReference type="Proteomes" id="UP000505306">
    <property type="component" value="Chromosome"/>
</dbReference>
<dbReference type="InterPro" id="IPR008179">
    <property type="entry name" value="HisE"/>
</dbReference>
<evidence type="ECO:0000256" key="3">
    <source>
        <dbReference type="ARBA" id="ARBA00004496"/>
    </source>
</evidence>
<dbReference type="InterPro" id="IPR021130">
    <property type="entry name" value="PRib-ATP_PPHydrolase-like"/>
</dbReference>
<keyword evidence="14 15" id="KW-0511">Multifunctional enzyme</keyword>